<reference evidence="2" key="1">
    <citation type="submission" date="2017-06" db="EMBL/GenBank/DDBJ databases">
        <authorList>
            <person name="Varghese N."/>
            <person name="Submissions S."/>
        </authorList>
    </citation>
    <scope>NUCLEOTIDE SEQUENCE [LARGE SCALE GENOMIC DNA]</scope>
    <source>
        <strain evidence="2">JAD2</strain>
    </source>
</reference>
<name>A0A212RSE6_9CHLR</name>
<keyword evidence="2" id="KW-1185">Reference proteome</keyword>
<sequence length="68" mass="7993">MTQVIVHIDERLLEEAQRLSGAKTKEEIIELALHELIHRLRRRQIASHAGAVELELTQEDLRRMREGR</sequence>
<dbReference type="AlphaFoldDB" id="A0A212RSE6"/>
<dbReference type="Proteomes" id="UP000197025">
    <property type="component" value="Unassembled WGS sequence"/>
</dbReference>
<protein>
    <submittedName>
        <fullName evidence="1">Antitoxin of type II TA system, VapB</fullName>
    </submittedName>
</protein>
<dbReference type="RefSeq" id="WP_088572430.1">
    <property type="nucleotide sequence ID" value="NZ_FYEK01000077.1"/>
</dbReference>
<dbReference type="InParanoid" id="A0A212RSE6"/>
<dbReference type="InterPro" id="IPR019239">
    <property type="entry name" value="VapB_antitoxin"/>
</dbReference>
<dbReference type="Pfam" id="PF09957">
    <property type="entry name" value="VapB_antitoxin"/>
    <property type="match status" value="1"/>
</dbReference>
<dbReference type="EMBL" id="FYEK01000077">
    <property type="protein sequence ID" value="SNB75550.1"/>
    <property type="molecule type" value="Genomic_DNA"/>
</dbReference>
<organism evidence="1 2">
    <name type="scientific">Thermoflexus hugenholtzii JAD2</name>
    <dbReference type="NCBI Taxonomy" id="877466"/>
    <lineage>
        <taxon>Bacteria</taxon>
        <taxon>Bacillati</taxon>
        <taxon>Chloroflexota</taxon>
        <taxon>Thermoflexia</taxon>
        <taxon>Thermoflexales</taxon>
        <taxon>Thermoflexaceae</taxon>
        <taxon>Thermoflexus</taxon>
    </lineage>
</organism>
<gene>
    <name evidence="1" type="ORF">SAMN02746019_00019970</name>
</gene>
<evidence type="ECO:0000313" key="2">
    <source>
        <dbReference type="Proteomes" id="UP000197025"/>
    </source>
</evidence>
<accession>A0A212RSE6</accession>
<evidence type="ECO:0000313" key="1">
    <source>
        <dbReference type="EMBL" id="SNB75550.1"/>
    </source>
</evidence>
<proteinExistence type="predicted"/>